<dbReference type="SUPFAM" id="SSF53448">
    <property type="entry name" value="Nucleotide-diphospho-sugar transferases"/>
    <property type="match status" value="1"/>
</dbReference>
<dbReference type="EMBL" id="BARS01054552">
    <property type="protein sequence ID" value="GAG49769.1"/>
    <property type="molecule type" value="Genomic_DNA"/>
</dbReference>
<dbReference type="AlphaFoldDB" id="X0Y1P9"/>
<name>X0Y1P9_9ZZZZ</name>
<dbReference type="Gene3D" id="3.90.550.10">
    <property type="entry name" value="Spore Coat Polysaccharide Biosynthesis Protein SpsA, Chain A"/>
    <property type="match status" value="1"/>
</dbReference>
<accession>X0Y1P9</accession>
<comment type="caution">
    <text evidence="1">The sequence shown here is derived from an EMBL/GenBank/DDBJ whole genome shotgun (WGS) entry which is preliminary data.</text>
</comment>
<evidence type="ECO:0000313" key="1">
    <source>
        <dbReference type="EMBL" id="GAG49769.1"/>
    </source>
</evidence>
<dbReference type="InterPro" id="IPR029044">
    <property type="entry name" value="Nucleotide-diphossugar_trans"/>
</dbReference>
<proteinExistence type="predicted"/>
<feature type="non-terminal residue" evidence="1">
    <location>
        <position position="1"/>
    </location>
</feature>
<protein>
    <submittedName>
        <fullName evidence="1">Uncharacterized protein</fullName>
    </submittedName>
</protein>
<gene>
    <name evidence="1" type="ORF">S01H1_80740</name>
</gene>
<organism evidence="1">
    <name type="scientific">marine sediment metagenome</name>
    <dbReference type="NCBI Taxonomy" id="412755"/>
    <lineage>
        <taxon>unclassified sequences</taxon>
        <taxon>metagenomes</taxon>
        <taxon>ecological metagenomes</taxon>
    </lineage>
</organism>
<reference evidence="1" key="1">
    <citation type="journal article" date="2014" name="Front. Microbiol.">
        <title>High frequency of phylogenetically diverse reductive dehalogenase-homologous genes in deep subseafloor sedimentary metagenomes.</title>
        <authorList>
            <person name="Kawai M."/>
            <person name="Futagami T."/>
            <person name="Toyoda A."/>
            <person name="Takaki Y."/>
            <person name="Nishi S."/>
            <person name="Hori S."/>
            <person name="Arai W."/>
            <person name="Tsubouchi T."/>
            <person name="Morono Y."/>
            <person name="Uchiyama I."/>
            <person name="Ito T."/>
            <person name="Fujiyama A."/>
            <person name="Inagaki F."/>
            <person name="Takami H."/>
        </authorList>
    </citation>
    <scope>NUCLEOTIDE SEQUENCE</scope>
    <source>
        <strain evidence="1">Expedition CK06-06</strain>
    </source>
</reference>
<sequence length="124" mass="13501">LFDEADLIKPATLGVYEDGSTDDEVVMIPAPSNVLDKNDIVIGAPINAGLFASVGGFDDLPVLEDWDLWLRCREAGARVVECPGAIYRVGVNPGGRNQTGADSNAKLHHHVYREIRGRVWNFPS</sequence>